<dbReference type="EMBL" id="KV440974">
    <property type="protein sequence ID" value="OAD77598.1"/>
    <property type="molecule type" value="Genomic_DNA"/>
</dbReference>
<evidence type="ECO:0000313" key="2">
    <source>
        <dbReference type="Proteomes" id="UP000077315"/>
    </source>
</evidence>
<evidence type="ECO:0000313" key="1">
    <source>
        <dbReference type="EMBL" id="OAD77598.1"/>
    </source>
</evidence>
<dbReference type="RefSeq" id="XP_018295638.1">
    <property type="nucleotide sequence ID" value="XM_018433684.1"/>
</dbReference>
<dbReference type="GeneID" id="28994590"/>
<gene>
    <name evidence="1" type="ORF">PHYBLDRAFT_157803</name>
</gene>
<organism evidence="1 2">
    <name type="scientific">Phycomyces blakesleeanus (strain ATCC 8743b / DSM 1359 / FGSC 10004 / NBRC 33097 / NRRL 1555)</name>
    <dbReference type="NCBI Taxonomy" id="763407"/>
    <lineage>
        <taxon>Eukaryota</taxon>
        <taxon>Fungi</taxon>
        <taxon>Fungi incertae sedis</taxon>
        <taxon>Mucoromycota</taxon>
        <taxon>Mucoromycotina</taxon>
        <taxon>Mucoromycetes</taxon>
        <taxon>Mucorales</taxon>
        <taxon>Phycomycetaceae</taxon>
        <taxon>Phycomyces</taxon>
    </lineage>
</organism>
<accession>A0A167PB85</accession>
<keyword evidence="2" id="KW-1185">Reference proteome</keyword>
<reference evidence="2" key="1">
    <citation type="submission" date="2015-06" db="EMBL/GenBank/DDBJ databases">
        <title>Expansion of signal transduction pathways in fungi by whole-genome duplication.</title>
        <authorList>
            <consortium name="DOE Joint Genome Institute"/>
            <person name="Corrochano L.M."/>
            <person name="Kuo A."/>
            <person name="Marcet-Houben M."/>
            <person name="Polaino S."/>
            <person name="Salamov A."/>
            <person name="Villalobos J.M."/>
            <person name="Alvarez M.I."/>
            <person name="Avalos J."/>
            <person name="Benito E.P."/>
            <person name="Benoit I."/>
            <person name="Burger G."/>
            <person name="Camino L.P."/>
            <person name="Canovas D."/>
            <person name="Cerda-Olmedo E."/>
            <person name="Cheng J.-F."/>
            <person name="Dominguez A."/>
            <person name="Elias M."/>
            <person name="Eslava A.P."/>
            <person name="Glaser F."/>
            <person name="Grimwood J."/>
            <person name="Gutierrez G."/>
            <person name="Heitman J."/>
            <person name="Henrissat B."/>
            <person name="Iturriaga E.A."/>
            <person name="Lang B.F."/>
            <person name="Lavin J.L."/>
            <person name="Lee S."/>
            <person name="Li W."/>
            <person name="Lindquist E."/>
            <person name="Lopez-Garcia S."/>
            <person name="Luque E.M."/>
            <person name="Marcos A.T."/>
            <person name="Martin J."/>
            <person name="McCluskey K."/>
            <person name="Medina H.R."/>
            <person name="Miralles-Duran A."/>
            <person name="Miyazaki A."/>
            <person name="Munoz-Torres E."/>
            <person name="Oguiza J.A."/>
            <person name="Ohm R."/>
            <person name="Olmedo M."/>
            <person name="Orejas M."/>
            <person name="Ortiz-Castellanos L."/>
            <person name="Pisabarro A.G."/>
            <person name="Rodriguez-Romero J."/>
            <person name="Ruiz-Herrera J."/>
            <person name="Ruiz-Vazquez R."/>
            <person name="Sanz C."/>
            <person name="Schackwitz W."/>
            <person name="Schmutz J."/>
            <person name="Shahriari M."/>
            <person name="Shelest E."/>
            <person name="Silva-Franco F."/>
            <person name="Soanes D."/>
            <person name="Syed K."/>
            <person name="Tagua V.G."/>
            <person name="Talbot N.J."/>
            <person name="Thon M."/>
            <person name="De vries R.P."/>
            <person name="Wiebenga A."/>
            <person name="Yadav J.S."/>
            <person name="Braun E.L."/>
            <person name="Baker S."/>
            <person name="Garre V."/>
            <person name="Horwitz B."/>
            <person name="Torres-Martinez S."/>
            <person name="Idnurm A."/>
            <person name="Herrera-Estrella A."/>
            <person name="Gabaldon T."/>
            <person name="Grigoriev I.V."/>
        </authorList>
    </citation>
    <scope>NUCLEOTIDE SEQUENCE [LARGE SCALE GENOMIC DNA]</scope>
    <source>
        <strain evidence="2">NRRL 1555(-)</strain>
    </source>
</reference>
<name>A0A167PB85_PHYB8</name>
<sequence length="68" mass="7317">MGPTFSDGKRHLYLTGLISEKHSNCLGFGVSFLILQGKMACSEEYNIFISLFNLISLACSASVSPACP</sequence>
<proteinExistence type="predicted"/>
<dbReference type="InParanoid" id="A0A167PB85"/>
<protein>
    <submittedName>
        <fullName evidence="1">Uncharacterized protein</fullName>
    </submittedName>
</protein>
<dbReference type="Proteomes" id="UP000077315">
    <property type="component" value="Unassembled WGS sequence"/>
</dbReference>
<dbReference type="AlphaFoldDB" id="A0A167PB85"/>
<dbReference type="VEuPathDB" id="FungiDB:PHYBLDRAFT_157803"/>